<gene>
    <name evidence="3" type="ORF">DIT97_28985</name>
</gene>
<dbReference type="GO" id="GO:0016989">
    <property type="term" value="F:sigma factor antagonist activity"/>
    <property type="evidence" value="ECO:0007669"/>
    <property type="project" value="InterPro"/>
</dbReference>
<feature type="transmembrane region" description="Helical" evidence="2">
    <location>
        <begin position="96"/>
        <end position="116"/>
    </location>
</feature>
<evidence type="ECO:0000313" key="3">
    <source>
        <dbReference type="EMBL" id="HCO26849.1"/>
    </source>
</evidence>
<evidence type="ECO:0000256" key="1">
    <source>
        <dbReference type="SAM" id="MobiDB-lite"/>
    </source>
</evidence>
<evidence type="ECO:0000256" key="2">
    <source>
        <dbReference type="SAM" id="Phobius"/>
    </source>
</evidence>
<keyword evidence="2" id="KW-1133">Transmembrane helix</keyword>
<feature type="compositionally biased region" description="Polar residues" evidence="1">
    <location>
        <begin position="436"/>
        <end position="448"/>
    </location>
</feature>
<feature type="region of interest" description="Disordered" evidence="1">
    <location>
        <begin position="394"/>
        <end position="508"/>
    </location>
</feature>
<dbReference type="AlphaFoldDB" id="A0A3D3RDG2"/>
<dbReference type="InterPro" id="IPR036147">
    <property type="entry name" value="Anti-sigma_E_RseA_N_sf"/>
</dbReference>
<sequence length="539" mass="59295">MSSQPPFNENLSAYFDHEVSPEERLELESRLEQSGAARQELHEFGVLSRLLQETATESAPPELAPSIRRRIEQETLLTSPETVPVTRAPSMLRYRIAVAISACSSVAALVLFVLLLNTSPPQSSWQLSQADRMVLQPESEPSFNTTAGKNEKLVAARSNEFSFQAGTDIGKPGQPHPVPSVELQLDKRGMQPSNVEVKEKLAMRSHMEKTPADFSVHNTLAEQNSAAKQLKLTEQGLAASSGIPSHIPLDSIRIGDVLPYFRDIDGKVAVIEVRVVDVKQALGTMELLLAQNNIPVDQQKQSEVERQLQVTQSLSYNSADANALQGQSKAEKDQQLFAVYVEATDDQLASTLEEFQRDLKQDQMLSLALQPAITEQSLKEEAASLPRLLARQSEPLKEREAAKSSSLAVLPEEEKSDQYNKNPAGRKTVTDGLAQSKPQAKGSSQRSYQMRYRMQVPAENEPDLKQMARSNLLKKKDSAQPFKSATDAPLMASKPFGDSPAKPRKVMQQSAGTLISKAPVKVLFVFKNPETPALPTAPQ</sequence>
<organism evidence="3 4">
    <name type="scientific">Gimesia maris</name>
    <dbReference type="NCBI Taxonomy" id="122"/>
    <lineage>
        <taxon>Bacteria</taxon>
        <taxon>Pseudomonadati</taxon>
        <taxon>Planctomycetota</taxon>
        <taxon>Planctomycetia</taxon>
        <taxon>Planctomycetales</taxon>
        <taxon>Planctomycetaceae</taxon>
        <taxon>Gimesia</taxon>
    </lineage>
</organism>
<proteinExistence type="predicted"/>
<name>A0A3D3RDG2_9PLAN</name>
<comment type="caution">
    <text evidence="3">The sequence shown here is derived from an EMBL/GenBank/DDBJ whole genome shotgun (WGS) entry which is preliminary data.</text>
</comment>
<protein>
    <recommendedName>
        <fullName evidence="5">Zinc-finger domain-containing protein</fullName>
    </recommendedName>
</protein>
<keyword evidence="2" id="KW-0472">Membrane</keyword>
<keyword evidence="2" id="KW-0812">Transmembrane</keyword>
<dbReference type="EMBL" id="DQAY01000180">
    <property type="protein sequence ID" value="HCO26849.1"/>
    <property type="molecule type" value="Genomic_DNA"/>
</dbReference>
<accession>A0A3D3RDG2</accession>
<dbReference type="Proteomes" id="UP000263642">
    <property type="component" value="Unassembled WGS sequence"/>
</dbReference>
<evidence type="ECO:0000313" key="4">
    <source>
        <dbReference type="Proteomes" id="UP000263642"/>
    </source>
</evidence>
<dbReference type="Gene3D" id="1.10.10.880">
    <property type="entry name" value="Anti sigma-E protein RseA, N-terminal domain"/>
    <property type="match status" value="1"/>
</dbReference>
<reference evidence="3 4" key="1">
    <citation type="journal article" date="2018" name="Nat. Biotechnol.">
        <title>A standardized bacterial taxonomy based on genome phylogeny substantially revises the tree of life.</title>
        <authorList>
            <person name="Parks D.H."/>
            <person name="Chuvochina M."/>
            <person name="Waite D.W."/>
            <person name="Rinke C."/>
            <person name="Skarshewski A."/>
            <person name="Chaumeil P.A."/>
            <person name="Hugenholtz P."/>
        </authorList>
    </citation>
    <scope>NUCLEOTIDE SEQUENCE [LARGE SCALE GENOMIC DNA]</scope>
    <source>
        <strain evidence="3">UBA9375</strain>
    </source>
</reference>
<evidence type="ECO:0008006" key="5">
    <source>
        <dbReference type="Google" id="ProtNLM"/>
    </source>
</evidence>